<dbReference type="EMBL" id="PSNY01000009">
    <property type="protein sequence ID" value="PPE69842.1"/>
    <property type="molecule type" value="Genomic_DNA"/>
</dbReference>
<dbReference type="Pfam" id="PF04972">
    <property type="entry name" value="BON"/>
    <property type="match status" value="1"/>
</dbReference>
<dbReference type="OrthoDB" id="7360581at2"/>
<dbReference type="InterPro" id="IPR051686">
    <property type="entry name" value="Lipoprotein_DolP"/>
</dbReference>
<name>A0A2S5T4F8_9BURK</name>
<feature type="chain" id="PRO_5040584310" evidence="1">
    <location>
        <begin position="25"/>
        <end position="108"/>
    </location>
</feature>
<evidence type="ECO:0000313" key="3">
    <source>
        <dbReference type="EMBL" id="PPE69842.1"/>
    </source>
</evidence>
<dbReference type="PROSITE" id="PS51257">
    <property type="entry name" value="PROKAR_LIPOPROTEIN"/>
    <property type="match status" value="1"/>
</dbReference>
<dbReference type="PANTHER" id="PTHR34606">
    <property type="entry name" value="BON DOMAIN-CONTAINING PROTEIN"/>
    <property type="match status" value="1"/>
</dbReference>
<organism evidence="3 5">
    <name type="scientific">Caldimonas thermodepolymerans</name>
    <dbReference type="NCBI Taxonomy" id="215580"/>
    <lineage>
        <taxon>Bacteria</taxon>
        <taxon>Pseudomonadati</taxon>
        <taxon>Pseudomonadota</taxon>
        <taxon>Betaproteobacteria</taxon>
        <taxon>Burkholderiales</taxon>
        <taxon>Sphaerotilaceae</taxon>
        <taxon>Caldimonas</taxon>
    </lineage>
</organism>
<feature type="signal peptide" evidence="1">
    <location>
        <begin position="1"/>
        <end position="24"/>
    </location>
</feature>
<reference evidence="3 5" key="1">
    <citation type="submission" date="2018-02" db="EMBL/GenBank/DDBJ databases">
        <title>Reclassifiation of [Polyangium] brachysporum DSM 7029 as Guopingzhaonella breviflexa gen. nov., sp. nov., a member of the family Comamonadaceae.</title>
        <authorList>
            <person name="Tang B."/>
        </authorList>
    </citation>
    <scope>NUCLEOTIDE SEQUENCE [LARGE SCALE GENOMIC DNA]</scope>
    <source>
        <strain evidence="3 5">DSM 15344</strain>
    </source>
</reference>
<evidence type="ECO:0000313" key="4">
    <source>
        <dbReference type="EMBL" id="TCP06709.1"/>
    </source>
</evidence>
<dbReference type="AlphaFoldDB" id="A0A2S5T4F8"/>
<evidence type="ECO:0000259" key="2">
    <source>
        <dbReference type="PROSITE" id="PS50914"/>
    </source>
</evidence>
<dbReference type="Proteomes" id="UP000239406">
    <property type="component" value="Unassembled WGS sequence"/>
</dbReference>
<dbReference type="PANTHER" id="PTHR34606:SF16">
    <property type="entry name" value="BON DOMAIN-CONTAINING PROTEIN"/>
    <property type="match status" value="1"/>
</dbReference>
<sequence>MNSQPRLLALLIAAAAACTSVGCAVTSGQSSVGEYVDDATITTRVKARLAQDPVASAMRTQVETQNGVVQLSGFAASEAERAQAAELARAVPHVKGVRNDIIVRPPSN</sequence>
<keyword evidence="5" id="KW-1185">Reference proteome</keyword>
<evidence type="ECO:0000256" key="1">
    <source>
        <dbReference type="SAM" id="SignalP"/>
    </source>
</evidence>
<dbReference type="Gene3D" id="3.30.1340.30">
    <property type="match status" value="1"/>
</dbReference>
<comment type="caution">
    <text evidence="3">The sequence shown here is derived from an EMBL/GenBank/DDBJ whole genome shotgun (WGS) entry which is preliminary data.</text>
</comment>
<reference evidence="4 6" key="2">
    <citation type="submission" date="2019-03" db="EMBL/GenBank/DDBJ databases">
        <title>Genomic Encyclopedia of Type Strains, Phase IV (KMG-IV): sequencing the most valuable type-strain genomes for metagenomic binning, comparative biology and taxonomic classification.</title>
        <authorList>
            <person name="Goeker M."/>
        </authorList>
    </citation>
    <scope>NUCLEOTIDE SEQUENCE [LARGE SCALE GENOMIC DNA]</scope>
    <source>
        <strain evidence="4 6">DSM 15264</strain>
    </source>
</reference>
<dbReference type="InterPro" id="IPR007055">
    <property type="entry name" value="BON_dom"/>
</dbReference>
<dbReference type="EMBL" id="SLXF01000006">
    <property type="protein sequence ID" value="TCP06709.1"/>
    <property type="molecule type" value="Genomic_DNA"/>
</dbReference>
<feature type="domain" description="BON" evidence="2">
    <location>
        <begin position="37"/>
        <end position="105"/>
    </location>
</feature>
<dbReference type="SMART" id="SM00749">
    <property type="entry name" value="BON"/>
    <property type="match status" value="1"/>
</dbReference>
<dbReference type="Proteomes" id="UP000294772">
    <property type="component" value="Unassembled WGS sequence"/>
</dbReference>
<dbReference type="PROSITE" id="PS50914">
    <property type="entry name" value="BON"/>
    <property type="match status" value="1"/>
</dbReference>
<protein>
    <submittedName>
        <fullName evidence="4">BON domain-containing protein</fullName>
    </submittedName>
    <submittedName>
        <fullName evidence="3">Transporter</fullName>
    </submittedName>
</protein>
<proteinExistence type="predicted"/>
<gene>
    <name evidence="3" type="ORF">C1702_10205</name>
    <name evidence="4" type="ORF">EV676_106193</name>
</gene>
<accession>A0A2S5T4F8</accession>
<keyword evidence="1" id="KW-0732">Signal</keyword>
<evidence type="ECO:0000313" key="6">
    <source>
        <dbReference type="Proteomes" id="UP000294772"/>
    </source>
</evidence>
<dbReference type="InterPro" id="IPR014004">
    <property type="entry name" value="Transpt-assoc_nodulatn_dom_bac"/>
</dbReference>
<dbReference type="RefSeq" id="WP_104357590.1">
    <property type="nucleotide sequence ID" value="NZ_CP064338.1"/>
</dbReference>
<evidence type="ECO:0000313" key="5">
    <source>
        <dbReference type="Proteomes" id="UP000239406"/>
    </source>
</evidence>